<proteinExistence type="predicted"/>
<gene>
    <name evidence="2" type="ORF">PSANT_01780</name>
</gene>
<dbReference type="EMBL" id="OOIQ01000003">
    <property type="protein sequence ID" value="SPO44095.1"/>
    <property type="molecule type" value="Genomic_DNA"/>
</dbReference>
<comment type="caution">
    <text evidence="2">The sequence shown here is derived from an EMBL/GenBank/DDBJ whole genome shotgun (WGS) entry which is preliminary data.</text>
</comment>
<reference evidence="2" key="1">
    <citation type="submission" date="2018-03" db="EMBL/GenBank/DDBJ databases">
        <authorList>
            <person name="Guldener U."/>
        </authorList>
    </citation>
    <scope>NUCLEOTIDE SEQUENCE [LARGE SCALE GENOMIC DNA]</scope>
    <source>
        <strain evidence="2">ATCC34888</strain>
    </source>
</reference>
<name>A0A5C3FJZ6_PSEA2</name>
<evidence type="ECO:0000313" key="3">
    <source>
        <dbReference type="Proteomes" id="UP000325008"/>
    </source>
</evidence>
<accession>A0A5C3FJZ6</accession>
<dbReference type="Proteomes" id="UP000325008">
    <property type="component" value="Unassembled WGS sequence"/>
</dbReference>
<protein>
    <submittedName>
        <fullName evidence="2">Uncharacterized protein</fullName>
    </submittedName>
</protein>
<sequence>MPTWPEPQQQETNEGDVTAVRETVLQQPSDRPGAYTGGCGVCSRLHLLRRGSGVELRRRNWRKRPDDVILPLKVSGFKLRRQELGATAGSRSTLVGTKAIWNALESGGSLAWLFCLALHPARSPARLRGRKAAPMKKRQRGGLLKRGAAGGNGVQRQPSQIDKLNLRTALLPLAPPFRLEHAVIRRRRLCFGLGLIVFGGRRRLALTLVGLADDVSRNARHEAPSSRQRPRPALASVDAAHKSDPPSASSRSVRLKLPCSPRAASSPSLTPTVLTSQHGHFACAPCSFSGCSGPG</sequence>
<feature type="region of interest" description="Disordered" evidence="1">
    <location>
        <begin position="129"/>
        <end position="159"/>
    </location>
</feature>
<keyword evidence="3" id="KW-1185">Reference proteome</keyword>
<dbReference type="RefSeq" id="XP_014658158.1">
    <property type="nucleotide sequence ID" value="XM_014802672.1"/>
</dbReference>
<dbReference type="AlphaFoldDB" id="A0A5C3FJZ6"/>
<feature type="compositionally biased region" description="Basic residues" evidence="1">
    <location>
        <begin position="129"/>
        <end position="140"/>
    </location>
</feature>
<organism evidence="2 3">
    <name type="scientific">Pseudozyma antarctica</name>
    <name type="common">Yeast</name>
    <name type="synonym">Candida antarctica</name>
    <dbReference type="NCBI Taxonomy" id="84753"/>
    <lineage>
        <taxon>Eukaryota</taxon>
        <taxon>Fungi</taxon>
        <taxon>Dikarya</taxon>
        <taxon>Basidiomycota</taxon>
        <taxon>Ustilaginomycotina</taxon>
        <taxon>Ustilaginomycetes</taxon>
        <taxon>Ustilaginales</taxon>
        <taxon>Ustilaginaceae</taxon>
        <taxon>Moesziomyces</taxon>
    </lineage>
</organism>
<evidence type="ECO:0000256" key="1">
    <source>
        <dbReference type="SAM" id="MobiDB-lite"/>
    </source>
</evidence>
<evidence type="ECO:0000313" key="2">
    <source>
        <dbReference type="EMBL" id="SPO44095.1"/>
    </source>
</evidence>
<feature type="region of interest" description="Disordered" evidence="1">
    <location>
        <begin position="219"/>
        <end position="271"/>
    </location>
</feature>